<evidence type="ECO:0000313" key="1">
    <source>
        <dbReference type="EMBL" id="EMC92466.1"/>
    </source>
</evidence>
<name>M2M805_BAUPA</name>
<evidence type="ECO:0000313" key="2">
    <source>
        <dbReference type="Proteomes" id="UP000011761"/>
    </source>
</evidence>
<protein>
    <submittedName>
        <fullName evidence="1">Uncharacterized protein</fullName>
    </submittedName>
</protein>
<dbReference type="Proteomes" id="UP000011761">
    <property type="component" value="Unassembled WGS sequence"/>
</dbReference>
<sequence>MPLHSVLDQLRISGLARMPCMSKAMKVLWSAGRGLVLMGPLRFRQVVAIVPDVHAVGQPQMSGDYERLSRYMRH</sequence>
<gene>
    <name evidence="1" type="ORF">BAUCODRAFT_38533</name>
</gene>
<dbReference type="EMBL" id="KB445562">
    <property type="protein sequence ID" value="EMC92466.1"/>
    <property type="molecule type" value="Genomic_DNA"/>
</dbReference>
<dbReference type="HOGENOM" id="CLU_2687421_0_0_1"/>
<dbReference type="KEGG" id="bcom:BAUCODRAFT_38533"/>
<reference evidence="1 2" key="1">
    <citation type="journal article" date="2012" name="PLoS Pathog.">
        <title>Diverse lifestyles and strategies of plant pathogenesis encoded in the genomes of eighteen Dothideomycetes fungi.</title>
        <authorList>
            <person name="Ohm R.A."/>
            <person name="Feau N."/>
            <person name="Henrissat B."/>
            <person name="Schoch C.L."/>
            <person name="Horwitz B.A."/>
            <person name="Barry K.W."/>
            <person name="Condon B.J."/>
            <person name="Copeland A.C."/>
            <person name="Dhillon B."/>
            <person name="Glaser F."/>
            <person name="Hesse C.N."/>
            <person name="Kosti I."/>
            <person name="LaButti K."/>
            <person name="Lindquist E.A."/>
            <person name="Lucas S."/>
            <person name="Salamov A.A."/>
            <person name="Bradshaw R.E."/>
            <person name="Ciuffetti L."/>
            <person name="Hamelin R.C."/>
            <person name="Kema G.H.J."/>
            <person name="Lawrence C."/>
            <person name="Scott J.A."/>
            <person name="Spatafora J.W."/>
            <person name="Turgeon B.G."/>
            <person name="de Wit P.J.G.M."/>
            <person name="Zhong S."/>
            <person name="Goodwin S.B."/>
            <person name="Grigoriev I.V."/>
        </authorList>
    </citation>
    <scope>NUCLEOTIDE SEQUENCE [LARGE SCALE GENOMIC DNA]</scope>
    <source>
        <strain evidence="1 2">UAMH 10762</strain>
    </source>
</reference>
<dbReference type="AlphaFoldDB" id="M2M805"/>
<accession>M2M805</accession>
<proteinExistence type="predicted"/>
<keyword evidence="2" id="KW-1185">Reference proteome</keyword>
<dbReference type="RefSeq" id="XP_007680417.1">
    <property type="nucleotide sequence ID" value="XM_007682227.1"/>
</dbReference>
<dbReference type="GeneID" id="19113555"/>
<organism evidence="1 2">
    <name type="scientific">Baudoinia panamericana (strain UAMH 10762)</name>
    <name type="common">Angels' share fungus</name>
    <name type="synonym">Baudoinia compniacensis (strain UAMH 10762)</name>
    <dbReference type="NCBI Taxonomy" id="717646"/>
    <lineage>
        <taxon>Eukaryota</taxon>
        <taxon>Fungi</taxon>
        <taxon>Dikarya</taxon>
        <taxon>Ascomycota</taxon>
        <taxon>Pezizomycotina</taxon>
        <taxon>Dothideomycetes</taxon>
        <taxon>Dothideomycetidae</taxon>
        <taxon>Mycosphaerellales</taxon>
        <taxon>Teratosphaeriaceae</taxon>
        <taxon>Baudoinia</taxon>
    </lineage>
</organism>